<comment type="similarity">
    <text evidence="2">Belongs to the TonB-dependent receptor family.</text>
</comment>
<dbReference type="InterPro" id="IPR012910">
    <property type="entry name" value="Plug_dom"/>
</dbReference>
<keyword evidence="4" id="KW-0998">Cell outer membrane</keyword>
<dbReference type="Pfam" id="PF07715">
    <property type="entry name" value="Plug"/>
    <property type="match status" value="1"/>
</dbReference>
<dbReference type="Gene3D" id="2.40.170.20">
    <property type="entry name" value="TonB-dependent receptor, beta-barrel domain"/>
    <property type="match status" value="1"/>
</dbReference>
<evidence type="ECO:0000256" key="3">
    <source>
        <dbReference type="ARBA" id="ARBA00023136"/>
    </source>
</evidence>
<comment type="subcellular location">
    <subcellularLocation>
        <location evidence="1">Cell outer membrane</location>
    </subcellularLocation>
</comment>
<keyword evidence="7" id="KW-1185">Reference proteome</keyword>
<comment type="caution">
    <text evidence="6">The sequence shown here is derived from an EMBL/GenBank/DDBJ whole genome shotgun (WGS) entry which is preliminary data.</text>
</comment>
<accession>A0A840GB03</accession>
<dbReference type="Gene3D" id="2.170.130.10">
    <property type="entry name" value="TonB-dependent receptor, plug domain"/>
    <property type="match status" value="1"/>
</dbReference>
<evidence type="ECO:0000256" key="2">
    <source>
        <dbReference type="ARBA" id="ARBA00009810"/>
    </source>
</evidence>
<evidence type="ECO:0000256" key="4">
    <source>
        <dbReference type="ARBA" id="ARBA00023237"/>
    </source>
</evidence>
<feature type="domain" description="TonB-dependent receptor plug" evidence="5">
    <location>
        <begin position="20"/>
        <end position="141"/>
    </location>
</feature>
<evidence type="ECO:0000259" key="5">
    <source>
        <dbReference type="Pfam" id="PF07715"/>
    </source>
</evidence>
<dbReference type="GO" id="GO:0009279">
    <property type="term" value="C:cell outer membrane"/>
    <property type="evidence" value="ECO:0007669"/>
    <property type="project" value="UniProtKB-SubCell"/>
</dbReference>
<evidence type="ECO:0000313" key="6">
    <source>
        <dbReference type="EMBL" id="MBB4248651.1"/>
    </source>
</evidence>
<reference evidence="6 7" key="1">
    <citation type="submission" date="2020-08" db="EMBL/GenBank/DDBJ databases">
        <title>Genome sequencing of Purple Non-Sulfur Bacteria from various extreme environments.</title>
        <authorList>
            <person name="Mayer M."/>
        </authorList>
    </citation>
    <scope>NUCLEOTIDE SEQUENCE [LARGE SCALE GENOMIC DNA]</scope>
    <source>
        <strain evidence="6 7">2761</strain>
    </source>
</reference>
<dbReference type="OrthoDB" id="9766643at2"/>
<gene>
    <name evidence="6" type="ORF">GGD90_003050</name>
</gene>
<dbReference type="InterPro" id="IPR036942">
    <property type="entry name" value="Beta-barrel_TonB_sf"/>
</dbReference>
<dbReference type="SUPFAM" id="SSF56935">
    <property type="entry name" value="Porins"/>
    <property type="match status" value="1"/>
</dbReference>
<evidence type="ECO:0000313" key="7">
    <source>
        <dbReference type="Proteomes" id="UP000587070"/>
    </source>
</evidence>
<name>A0A840GB03_RHOTE</name>
<dbReference type="Proteomes" id="UP000587070">
    <property type="component" value="Unassembled WGS sequence"/>
</dbReference>
<proteinExistence type="inferred from homology"/>
<organism evidence="6 7">
    <name type="scientific">Rhodocyclus tenuis</name>
    <name type="common">Rhodospirillum tenue</name>
    <dbReference type="NCBI Taxonomy" id="1066"/>
    <lineage>
        <taxon>Bacteria</taxon>
        <taxon>Pseudomonadati</taxon>
        <taxon>Pseudomonadota</taxon>
        <taxon>Betaproteobacteria</taxon>
        <taxon>Rhodocyclales</taxon>
        <taxon>Rhodocyclaceae</taxon>
        <taxon>Rhodocyclus</taxon>
    </lineage>
</organism>
<dbReference type="RefSeq" id="WP_153114728.1">
    <property type="nucleotide sequence ID" value="NZ_JACIGE010000012.1"/>
</dbReference>
<keyword evidence="3" id="KW-0472">Membrane</keyword>
<evidence type="ECO:0000256" key="1">
    <source>
        <dbReference type="ARBA" id="ARBA00004442"/>
    </source>
</evidence>
<sequence>MAAEPLLDEVVVVDQRESAGAAVIERDVIDAMPLGNGDITSLLQLLPNVQFNNSQLHTGKQGEISPADVSINGAKFYQNLYRLDGMSFNNDIDPASGDKSSSITEVTSASQGFAIDSSLVCRITVRDANVPVEYGGFTGGVVAADTCAPTKDFAGQASVGTTRSSWMDYKVAPEQQAAYAHPTTPDTASQFEKWTYRLSLQGRPSENLGLVGSFIRRTSSIPLSGASAMKNGESGTPEQTRQTDNVFIKAFWRPSAGHDVDFSIQSAPTNDERFIAAIKDSRFTYRAGGLGLNGGIASRFDGFTLSQRLTYTEMDSSRDGESSIYKTWSYSGGDKNWGTSSISSEGGYGDVEQRQQAGNYTARIDAQAFAALGLQHRLQAGFEFGRKSSSYERKTQYESYYGAASWSGATCARSNGTIDPYCSTADTASGWAGQYLTRRVIYLAGKFTVNENSRAVFLQDEMSRGGFTARLGLRYEASSLAADAVVAPRSAFLYDVFGDGGTRLEAGANRYYGRNFMSFYMQANRLSLQSATSGSGFTRTGLTDWGPLQMSTTAAGYHFDSLRLPYDDERMLAVRQRVAGTLWTLKYVDRQSRDEVLQRLRSSGNRWFENAGSSEAQTLSLAVESQRPLRIGETRTSLMAAIDKIDTHTSHATYYESELDYNDNGGLDYVVYNGQLIRSIEKPADNYARPWTARLMLMTEIPSARVTIGNFFRYRDGYRKVVQNGTQIVNGVSYTNYESRSFKSAFTWDMRINWELPPAGGQKPFVTLSIDNVLNAANAIEDSGSYLLYEKGRQFWLEAGVRF</sequence>
<protein>
    <recommendedName>
        <fullName evidence="5">TonB-dependent receptor plug domain-containing protein</fullName>
    </recommendedName>
</protein>
<dbReference type="EMBL" id="JACIGE010000012">
    <property type="protein sequence ID" value="MBB4248651.1"/>
    <property type="molecule type" value="Genomic_DNA"/>
</dbReference>
<dbReference type="InterPro" id="IPR037066">
    <property type="entry name" value="Plug_dom_sf"/>
</dbReference>
<dbReference type="AlphaFoldDB" id="A0A840GB03"/>